<keyword evidence="2" id="KW-0812">Transmembrane</keyword>
<dbReference type="EMBL" id="JARKIB010000066">
    <property type="protein sequence ID" value="KAJ7750231.1"/>
    <property type="molecule type" value="Genomic_DNA"/>
</dbReference>
<feature type="region of interest" description="Disordered" evidence="1">
    <location>
        <begin position="445"/>
        <end position="519"/>
    </location>
</feature>
<evidence type="ECO:0000256" key="1">
    <source>
        <dbReference type="SAM" id="MobiDB-lite"/>
    </source>
</evidence>
<feature type="compositionally biased region" description="Polar residues" evidence="1">
    <location>
        <begin position="445"/>
        <end position="461"/>
    </location>
</feature>
<evidence type="ECO:0000256" key="2">
    <source>
        <dbReference type="SAM" id="Phobius"/>
    </source>
</evidence>
<proteinExistence type="predicted"/>
<accession>A0AAD7IWP4</accession>
<keyword evidence="2" id="KW-1133">Transmembrane helix</keyword>
<dbReference type="Gene3D" id="2.60.120.260">
    <property type="entry name" value="Galactose-binding domain-like"/>
    <property type="match status" value="1"/>
</dbReference>
<dbReference type="AlphaFoldDB" id="A0AAD7IWP4"/>
<feature type="region of interest" description="Disordered" evidence="1">
    <location>
        <begin position="294"/>
        <end position="315"/>
    </location>
</feature>
<dbReference type="Proteomes" id="UP001215598">
    <property type="component" value="Unassembled WGS sequence"/>
</dbReference>
<comment type="caution">
    <text evidence="3">The sequence shown here is derived from an EMBL/GenBank/DDBJ whole genome shotgun (WGS) entry which is preliminary data.</text>
</comment>
<gene>
    <name evidence="3" type="ORF">B0H16DRAFT_1887848</name>
</gene>
<keyword evidence="2" id="KW-0472">Membrane</keyword>
<keyword evidence="4" id="KW-1185">Reference proteome</keyword>
<reference evidence="3" key="1">
    <citation type="submission" date="2023-03" db="EMBL/GenBank/DDBJ databases">
        <title>Massive genome expansion in bonnet fungi (Mycena s.s.) driven by repeated elements and novel gene families across ecological guilds.</title>
        <authorList>
            <consortium name="Lawrence Berkeley National Laboratory"/>
            <person name="Harder C.B."/>
            <person name="Miyauchi S."/>
            <person name="Viragh M."/>
            <person name="Kuo A."/>
            <person name="Thoen E."/>
            <person name="Andreopoulos B."/>
            <person name="Lu D."/>
            <person name="Skrede I."/>
            <person name="Drula E."/>
            <person name="Henrissat B."/>
            <person name="Morin E."/>
            <person name="Kohler A."/>
            <person name="Barry K."/>
            <person name="LaButti K."/>
            <person name="Morin E."/>
            <person name="Salamov A."/>
            <person name="Lipzen A."/>
            <person name="Mereny Z."/>
            <person name="Hegedus B."/>
            <person name="Baldrian P."/>
            <person name="Stursova M."/>
            <person name="Weitz H."/>
            <person name="Taylor A."/>
            <person name="Grigoriev I.V."/>
            <person name="Nagy L.G."/>
            <person name="Martin F."/>
            <person name="Kauserud H."/>
        </authorList>
    </citation>
    <scope>NUCLEOTIDE SEQUENCE</scope>
    <source>
        <strain evidence="3">CBHHK182m</strain>
    </source>
</reference>
<feature type="transmembrane region" description="Helical" evidence="2">
    <location>
        <begin position="320"/>
        <end position="342"/>
    </location>
</feature>
<evidence type="ECO:0000313" key="3">
    <source>
        <dbReference type="EMBL" id="KAJ7750231.1"/>
    </source>
</evidence>
<protein>
    <recommendedName>
        <fullName evidence="5">Transmembrane protein</fullName>
    </recommendedName>
</protein>
<feature type="compositionally biased region" description="Basic and acidic residues" evidence="1">
    <location>
        <begin position="490"/>
        <end position="507"/>
    </location>
</feature>
<sequence>MSSLWNYTIDDASPFLTYLPYADGSNSGLNKGWTPWYTKTGYLVQNAAAGDGDSYHITSLPGASVTLNFYGSAAFFYGTSNTTYSVTVDNQPAVSSEAPRSDLNLLFAINDLKEGTHSVTLTAGQPSSGAGSPQLAFDRAIISTPLINNQIPSELFYDNTDITMFKYNGDWSSGTGPGIPNSTVTHPFHQTFAQGSSVELDIDIGAVAVALWGVGDWGNGLYNVTLDGSEIAYNGSTFWEVPDSLLFYGGGLDPNKTHKLVVTQTSPSNPDKLALNSLRVYNISVAQNIASSPSASSAPANMSSASTPSAHSSTKSSTKVGVIVGPILAVVVLGLVGFVFWWRSRRNRLQTHSRDMTHGGYTDQPPHPVYAAASSDYPVTSPGYQLNSTTALTSAPASAYSVSQTHISGPPGATVMTWGPGVASYDIPPPSSVYTASHDYDSQTVARSSSYAPSSDGTTSDAAERRNIPVGKVWSPPPQPVAANPVETPDVDRLIELIAQRIDRGPRANDGTSPPEYRD</sequence>
<name>A0AAD7IWP4_9AGAR</name>
<evidence type="ECO:0008006" key="5">
    <source>
        <dbReference type="Google" id="ProtNLM"/>
    </source>
</evidence>
<organism evidence="3 4">
    <name type="scientific">Mycena metata</name>
    <dbReference type="NCBI Taxonomy" id="1033252"/>
    <lineage>
        <taxon>Eukaryota</taxon>
        <taxon>Fungi</taxon>
        <taxon>Dikarya</taxon>
        <taxon>Basidiomycota</taxon>
        <taxon>Agaricomycotina</taxon>
        <taxon>Agaricomycetes</taxon>
        <taxon>Agaricomycetidae</taxon>
        <taxon>Agaricales</taxon>
        <taxon>Marasmiineae</taxon>
        <taxon>Mycenaceae</taxon>
        <taxon>Mycena</taxon>
    </lineage>
</organism>
<evidence type="ECO:0000313" key="4">
    <source>
        <dbReference type="Proteomes" id="UP001215598"/>
    </source>
</evidence>